<sequence>MDDDLLPLPLSEQESVPGPGDCLQLCWLLSWDILRLELVVQALSARLELLEQDNHPSLFEWRRPASIDYYPLTRASSSGGLQLYLGSLGEFFGNSFGKPADEIGAYFKRCLAGNNRGSSGREKVDLANRIYVIVRDATGRLYDPVRVTSAWRDTQPLVTVGPGPGKQFGDSIFVGFPSKWEAKRAVAAAGGVAALDLREFEYGLLAARSRVAEDSPWVALVVVGESEDGELIVALPSKAWHRTQSRRQVPTSSFQLPRGAATRVVAPEDRENPLDGLSVRVWIGRLSSDWARYLEVVAIGEADLELNTSFGDTLEAEHADCIPFAPDLVEAAGDRIAYQTAEEDPDGPLTSDPAQRRADPPWANRVEELERGMGDLRKGIEEILGRLEKPAERASAKEPPPRPSALRTRAATSPGAGLAGLDPAVVQAARAAGVPESHLEEMAKVVAQSKTKLKDPVATPKASSPIPQSGVGPLDETEIRWQPP</sequence>
<feature type="region of interest" description="Disordered" evidence="1">
    <location>
        <begin position="387"/>
        <end position="418"/>
    </location>
</feature>
<dbReference type="AlphaFoldDB" id="A0A1Q9DZW1"/>
<accession>A0A1Q9DZW1</accession>
<protein>
    <submittedName>
        <fullName evidence="2">Uncharacterized protein</fullName>
    </submittedName>
</protein>
<dbReference type="OrthoDB" id="434660at2759"/>
<feature type="region of interest" description="Disordered" evidence="1">
    <location>
        <begin position="341"/>
        <end position="364"/>
    </location>
</feature>
<keyword evidence="3" id="KW-1185">Reference proteome</keyword>
<dbReference type="Proteomes" id="UP000186817">
    <property type="component" value="Unassembled WGS sequence"/>
</dbReference>
<reference evidence="2 3" key="1">
    <citation type="submission" date="2016-02" db="EMBL/GenBank/DDBJ databases">
        <title>Genome analysis of coral dinoflagellate symbionts highlights evolutionary adaptations to a symbiotic lifestyle.</title>
        <authorList>
            <person name="Aranda M."/>
            <person name="Li Y."/>
            <person name="Liew Y.J."/>
            <person name="Baumgarten S."/>
            <person name="Simakov O."/>
            <person name="Wilson M."/>
            <person name="Piel J."/>
            <person name="Ashoor H."/>
            <person name="Bougouffa S."/>
            <person name="Bajic V.B."/>
            <person name="Ryu T."/>
            <person name="Ravasi T."/>
            <person name="Bayer T."/>
            <person name="Micklem G."/>
            <person name="Kim H."/>
            <person name="Bhak J."/>
            <person name="Lajeunesse T.C."/>
            <person name="Voolstra C.R."/>
        </authorList>
    </citation>
    <scope>NUCLEOTIDE SEQUENCE [LARGE SCALE GENOMIC DNA]</scope>
    <source>
        <strain evidence="2 3">CCMP2467</strain>
    </source>
</reference>
<comment type="caution">
    <text evidence="2">The sequence shown here is derived from an EMBL/GenBank/DDBJ whole genome shotgun (WGS) entry which is preliminary data.</text>
</comment>
<evidence type="ECO:0000256" key="1">
    <source>
        <dbReference type="SAM" id="MobiDB-lite"/>
    </source>
</evidence>
<name>A0A1Q9DZW1_SYMMI</name>
<evidence type="ECO:0000313" key="3">
    <source>
        <dbReference type="Proteomes" id="UP000186817"/>
    </source>
</evidence>
<dbReference type="EMBL" id="LSRX01000319">
    <property type="protein sequence ID" value="OLQ00710.1"/>
    <property type="molecule type" value="Genomic_DNA"/>
</dbReference>
<evidence type="ECO:0000313" key="2">
    <source>
        <dbReference type="EMBL" id="OLQ00710.1"/>
    </source>
</evidence>
<feature type="region of interest" description="Disordered" evidence="1">
    <location>
        <begin position="443"/>
        <end position="484"/>
    </location>
</feature>
<proteinExistence type="predicted"/>
<feature type="compositionally biased region" description="Basic and acidic residues" evidence="1">
    <location>
        <begin position="387"/>
        <end position="400"/>
    </location>
</feature>
<organism evidence="2 3">
    <name type="scientific">Symbiodinium microadriaticum</name>
    <name type="common">Dinoflagellate</name>
    <name type="synonym">Zooxanthella microadriatica</name>
    <dbReference type="NCBI Taxonomy" id="2951"/>
    <lineage>
        <taxon>Eukaryota</taxon>
        <taxon>Sar</taxon>
        <taxon>Alveolata</taxon>
        <taxon>Dinophyceae</taxon>
        <taxon>Suessiales</taxon>
        <taxon>Symbiodiniaceae</taxon>
        <taxon>Symbiodinium</taxon>
    </lineage>
</organism>
<feature type="compositionally biased region" description="Basic and acidic residues" evidence="1">
    <location>
        <begin position="354"/>
        <end position="364"/>
    </location>
</feature>
<gene>
    <name evidence="2" type="ORF">AK812_SmicGene16604</name>
</gene>